<dbReference type="PANTHER" id="PTHR11908:SF157">
    <property type="entry name" value="XANTHINE DEHYDROGENASE SUBUNIT D-RELATED"/>
    <property type="match status" value="1"/>
</dbReference>
<evidence type="ECO:0000313" key="2">
    <source>
        <dbReference type="EMBL" id="BDU77892.1"/>
    </source>
</evidence>
<accession>A0AA48GUK4</accession>
<dbReference type="InterPro" id="IPR037165">
    <property type="entry name" value="AldOxase/xan_DH_Mopterin-bd_sf"/>
</dbReference>
<organism evidence="2 3">
    <name type="scientific">Mesoterricola sediminis</name>
    <dbReference type="NCBI Taxonomy" id="2927980"/>
    <lineage>
        <taxon>Bacteria</taxon>
        <taxon>Pseudomonadati</taxon>
        <taxon>Acidobacteriota</taxon>
        <taxon>Holophagae</taxon>
        <taxon>Holophagales</taxon>
        <taxon>Holophagaceae</taxon>
        <taxon>Mesoterricola</taxon>
    </lineage>
</organism>
<dbReference type="Pfam" id="PF20256">
    <property type="entry name" value="MoCoBD_2"/>
    <property type="match status" value="1"/>
</dbReference>
<evidence type="ECO:0000313" key="3">
    <source>
        <dbReference type="Proteomes" id="UP001228113"/>
    </source>
</evidence>
<dbReference type="EMBL" id="AP027081">
    <property type="protein sequence ID" value="BDU77892.1"/>
    <property type="molecule type" value="Genomic_DNA"/>
</dbReference>
<evidence type="ECO:0000259" key="1">
    <source>
        <dbReference type="SMART" id="SM01008"/>
    </source>
</evidence>
<dbReference type="SMART" id="SM01008">
    <property type="entry name" value="Ald_Xan_dh_C"/>
    <property type="match status" value="1"/>
</dbReference>
<dbReference type="InterPro" id="IPR016208">
    <property type="entry name" value="Ald_Oxase/xanthine_DH-like"/>
</dbReference>
<keyword evidence="3" id="KW-1185">Reference proteome</keyword>
<dbReference type="RefSeq" id="WP_316410469.1">
    <property type="nucleotide sequence ID" value="NZ_AP027081.1"/>
</dbReference>
<dbReference type="Gene3D" id="3.30.365.10">
    <property type="entry name" value="Aldehyde oxidase/xanthine dehydrogenase, molybdopterin binding domain"/>
    <property type="match status" value="4"/>
</dbReference>
<dbReference type="Gene3D" id="3.90.1170.50">
    <property type="entry name" value="Aldehyde oxidase/xanthine dehydrogenase, a/b hammerhead"/>
    <property type="match status" value="1"/>
</dbReference>
<dbReference type="PANTHER" id="PTHR11908">
    <property type="entry name" value="XANTHINE DEHYDROGENASE"/>
    <property type="match status" value="1"/>
</dbReference>
<dbReference type="Pfam" id="PF02738">
    <property type="entry name" value="MoCoBD_1"/>
    <property type="match status" value="1"/>
</dbReference>
<proteinExistence type="predicted"/>
<feature type="domain" description="Aldehyde oxidase/xanthine dehydrogenase a/b hammerhead" evidence="1">
    <location>
        <begin position="16"/>
        <end position="123"/>
    </location>
</feature>
<sequence length="746" mass="79904">MIGASTIRKEGRAKVLGTAKYTDDLDLPGALHGVTVRTRCARGVLRGFTFLDGVPWDEITVATAADIPGRNIVASIHDDQPFLVEVGGTISHPEQAVVLLAHPDRQVAEKARGLVRLEVDELPAVLDIPASLACDPVIHGERNVLKEILITKGDADAAMARAARVFEGEYRTGAQEQLYLEPNAMIGTVEEGPAGREVTVSGSLQCPYYVHDALIQLFGLPAERVRVVALEMGGGFGGKEDFPSVIAGHAALLALKAGRPVKIAYDREEDMAATTKRHPSRTRVRTGFDAEGRLVAMDIDFVLDGGAFTTLSPVVLSRGAIHACGPYRCGDVRVLARAVATNTPPCGAFRGFGAPQSLFAIERHMDHCAREMGLDPVDLRRLNFLRKGDTMATGQVIKDDLDLAGLMDRAMEEIAFRDLQKAYRVRNAWDDPIKRGVGLSVFMHGCGFTGSGEAHMASVAGVEGREDGTVAVLAASTEMGQGKNTVFCQIVAETLGLPVDLVEMAEVDTRFVPNSGPTVASRSTMVVGKILEDAARGLRLALLQGGFLAEPYTPAQFRAAVAAARAKLGSLKAYGQFKANPEAAWDDKTYRGDAYPNYSWACYAAAVAVDLTTFEVKVEDFAAVQEVGRVVNPTLATGQIQGGVAQGIGWALWEDVTFREGRMVNNQLTNYIIPTAADLPHIRVAFLEAGNPFGPGGAKGIGELPMDGPAPAIANALREALGDLRLDEVPMTPERILQRLEEARHA</sequence>
<dbReference type="SUPFAM" id="SSF54665">
    <property type="entry name" value="CO dehydrogenase molybdoprotein N-domain-like"/>
    <property type="match status" value="1"/>
</dbReference>
<dbReference type="KEGG" id="msea:METESE_28500"/>
<dbReference type="GO" id="GO:0016491">
    <property type="term" value="F:oxidoreductase activity"/>
    <property type="evidence" value="ECO:0007669"/>
    <property type="project" value="InterPro"/>
</dbReference>
<dbReference type="InterPro" id="IPR046867">
    <property type="entry name" value="AldOxase/xan_DH_MoCoBD2"/>
</dbReference>
<reference evidence="2" key="1">
    <citation type="journal article" date="2023" name="Int. J. Syst. Evol. Microbiol.">
        <title>Mesoterricola silvestris gen. nov., sp. nov., Mesoterricola sediminis sp. nov., Geothrix oryzae sp. nov., Geothrix edaphica sp. nov., Geothrix rubra sp. nov., and Geothrix limicola sp. nov., six novel members of Acidobacteriota isolated from soils.</title>
        <authorList>
            <person name="Itoh H."/>
            <person name="Sugisawa Y."/>
            <person name="Mise K."/>
            <person name="Xu Z."/>
            <person name="Kuniyasu M."/>
            <person name="Ushijima N."/>
            <person name="Kawano K."/>
            <person name="Kobayashi E."/>
            <person name="Shiratori Y."/>
            <person name="Masuda Y."/>
            <person name="Senoo K."/>
        </authorList>
    </citation>
    <scope>NUCLEOTIDE SEQUENCE</scope>
    <source>
        <strain evidence="2">W786</strain>
    </source>
</reference>
<dbReference type="GO" id="GO:0005506">
    <property type="term" value="F:iron ion binding"/>
    <property type="evidence" value="ECO:0007669"/>
    <property type="project" value="InterPro"/>
</dbReference>
<dbReference type="Proteomes" id="UP001228113">
    <property type="component" value="Chromosome"/>
</dbReference>
<protein>
    <submittedName>
        <fullName evidence="2">Aldehyde oxidase</fullName>
    </submittedName>
</protein>
<dbReference type="AlphaFoldDB" id="A0AA48GUK4"/>
<dbReference type="InterPro" id="IPR000674">
    <property type="entry name" value="Ald_Oxase/Xan_DH_a/b"/>
</dbReference>
<dbReference type="InterPro" id="IPR036856">
    <property type="entry name" value="Ald_Oxase/Xan_DH_a/b_sf"/>
</dbReference>
<dbReference type="SUPFAM" id="SSF56003">
    <property type="entry name" value="Molybdenum cofactor-binding domain"/>
    <property type="match status" value="1"/>
</dbReference>
<gene>
    <name evidence="2" type="ORF">METESE_28500</name>
</gene>
<dbReference type="InterPro" id="IPR008274">
    <property type="entry name" value="AldOxase/xan_DH_MoCoBD1"/>
</dbReference>
<name>A0AA48GUK4_9BACT</name>